<organism evidence="2 3">
    <name type="scientific">Corynebacterium variabile</name>
    <dbReference type="NCBI Taxonomy" id="1727"/>
    <lineage>
        <taxon>Bacteria</taxon>
        <taxon>Bacillati</taxon>
        <taxon>Actinomycetota</taxon>
        <taxon>Actinomycetes</taxon>
        <taxon>Mycobacteriales</taxon>
        <taxon>Corynebacteriaceae</taxon>
        <taxon>Corynebacterium</taxon>
    </lineage>
</organism>
<proteinExistence type="predicted"/>
<evidence type="ECO:0000313" key="3">
    <source>
        <dbReference type="Proteomes" id="UP000319986"/>
    </source>
</evidence>
<dbReference type="AlphaFoldDB" id="A0A4Y4BY49"/>
<comment type="caution">
    <text evidence="2">The sequence shown here is derived from an EMBL/GenBank/DDBJ whole genome shotgun (WGS) entry which is preliminary data.</text>
</comment>
<protein>
    <submittedName>
        <fullName evidence="2">Uncharacterized protein</fullName>
    </submittedName>
</protein>
<feature type="region of interest" description="Disordered" evidence="1">
    <location>
        <begin position="1"/>
        <end position="71"/>
    </location>
</feature>
<sequence length="71" mass="7161">MTPPGVRLSVLATPSAAPVDQDSSGVSGKGSMFVGKPVDNSLPVRATACGQPGQEGQVSSPVGEKELVIRQ</sequence>
<evidence type="ECO:0000313" key="2">
    <source>
        <dbReference type="EMBL" id="GEC85418.1"/>
    </source>
</evidence>
<gene>
    <name evidence="2" type="ORF">CVA01_07320</name>
</gene>
<evidence type="ECO:0000256" key="1">
    <source>
        <dbReference type="SAM" id="MobiDB-lite"/>
    </source>
</evidence>
<accession>A0A4Y4BY49</accession>
<name>A0A4Y4BY49_9CORY</name>
<reference evidence="2 3" key="1">
    <citation type="submission" date="2019-06" db="EMBL/GenBank/DDBJ databases">
        <title>Whole genome shotgun sequence of Corynebacterium variabile NBRC 15286.</title>
        <authorList>
            <person name="Hosoyama A."/>
            <person name="Uohara A."/>
            <person name="Ohji S."/>
            <person name="Ichikawa N."/>
        </authorList>
    </citation>
    <scope>NUCLEOTIDE SEQUENCE [LARGE SCALE GENOMIC DNA]</scope>
    <source>
        <strain evidence="2 3">NBRC 15286</strain>
    </source>
</reference>
<dbReference type="EMBL" id="BJNT01000005">
    <property type="protein sequence ID" value="GEC85418.1"/>
    <property type="molecule type" value="Genomic_DNA"/>
</dbReference>
<dbReference type="Proteomes" id="UP000319986">
    <property type="component" value="Unassembled WGS sequence"/>
</dbReference>